<reference evidence="11" key="1">
    <citation type="submission" date="2014-09" db="EMBL/GenBank/DDBJ databases">
        <title>Genome sequence of the luminous mushroom Mycena chlorophos for searching fungal bioluminescence genes.</title>
        <authorList>
            <person name="Tanaka Y."/>
            <person name="Kasuga D."/>
            <person name="Oba Y."/>
            <person name="Hase S."/>
            <person name="Sato K."/>
            <person name="Oba Y."/>
            <person name="Sakakibara Y."/>
        </authorList>
    </citation>
    <scope>NUCLEOTIDE SEQUENCE</scope>
</reference>
<evidence type="ECO:0000256" key="3">
    <source>
        <dbReference type="ARBA" id="ARBA00022741"/>
    </source>
</evidence>
<dbReference type="InterPro" id="IPR000719">
    <property type="entry name" value="Prot_kinase_dom"/>
</dbReference>
<feature type="region of interest" description="Disordered" evidence="9">
    <location>
        <begin position="445"/>
        <end position="468"/>
    </location>
</feature>
<dbReference type="PROSITE" id="PS00107">
    <property type="entry name" value="PROTEIN_KINASE_ATP"/>
    <property type="match status" value="1"/>
</dbReference>
<evidence type="ECO:0000256" key="1">
    <source>
        <dbReference type="ARBA" id="ARBA00013081"/>
    </source>
</evidence>
<dbReference type="PRINTS" id="PR00114">
    <property type="entry name" value="STPHPHTASE"/>
</dbReference>
<dbReference type="Gene3D" id="1.10.510.10">
    <property type="entry name" value="Transferase(Phosphotransferase) domain 1"/>
    <property type="match status" value="1"/>
</dbReference>
<dbReference type="Gene3D" id="3.30.200.20">
    <property type="entry name" value="Phosphorylase Kinase, domain 1"/>
    <property type="match status" value="1"/>
</dbReference>
<keyword evidence="3 8" id="KW-0547">Nucleotide-binding</keyword>
<accession>A0ABQ0M482</accession>
<dbReference type="Pfam" id="PF00069">
    <property type="entry name" value="Pkinase"/>
    <property type="match status" value="1"/>
</dbReference>
<evidence type="ECO:0000256" key="4">
    <source>
        <dbReference type="ARBA" id="ARBA00022801"/>
    </source>
</evidence>
<dbReference type="InterPro" id="IPR008271">
    <property type="entry name" value="Ser/Thr_kinase_AS"/>
</dbReference>
<evidence type="ECO:0000256" key="6">
    <source>
        <dbReference type="ARBA" id="ARBA00023211"/>
    </source>
</evidence>
<dbReference type="EMBL" id="DF849564">
    <property type="protein sequence ID" value="GAT58058.1"/>
    <property type="molecule type" value="Genomic_DNA"/>
</dbReference>
<dbReference type="PROSITE" id="PS00108">
    <property type="entry name" value="PROTEIN_KINASE_ST"/>
    <property type="match status" value="1"/>
</dbReference>
<dbReference type="InterPro" id="IPR017441">
    <property type="entry name" value="Protein_kinase_ATP_BS"/>
</dbReference>
<evidence type="ECO:0000256" key="2">
    <source>
        <dbReference type="ARBA" id="ARBA00022723"/>
    </source>
</evidence>
<dbReference type="InterPro" id="IPR047129">
    <property type="entry name" value="PPA2-like"/>
</dbReference>
<evidence type="ECO:0000256" key="7">
    <source>
        <dbReference type="ARBA" id="ARBA00048336"/>
    </source>
</evidence>
<dbReference type="SUPFAM" id="SSF56300">
    <property type="entry name" value="Metallo-dependent phosphatases"/>
    <property type="match status" value="1"/>
</dbReference>
<name>A0ABQ0M482_MYCCL</name>
<dbReference type="Gene3D" id="3.60.21.10">
    <property type="match status" value="1"/>
</dbReference>
<gene>
    <name evidence="11" type="ORF">MCHLO_14525</name>
</gene>
<keyword evidence="12" id="KW-1185">Reference proteome</keyword>
<dbReference type="SMART" id="SM00156">
    <property type="entry name" value="PP2Ac"/>
    <property type="match status" value="1"/>
</dbReference>
<evidence type="ECO:0000256" key="8">
    <source>
        <dbReference type="PROSITE-ProRule" id="PRU10141"/>
    </source>
</evidence>
<dbReference type="Proteomes" id="UP000815677">
    <property type="component" value="Unassembled WGS sequence"/>
</dbReference>
<dbReference type="PROSITE" id="PS50011">
    <property type="entry name" value="PROTEIN_KINASE_DOM"/>
    <property type="match status" value="1"/>
</dbReference>
<keyword evidence="5 8" id="KW-0067">ATP-binding</keyword>
<evidence type="ECO:0000313" key="12">
    <source>
        <dbReference type="Proteomes" id="UP000815677"/>
    </source>
</evidence>
<evidence type="ECO:0000256" key="5">
    <source>
        <dbReference type="ARBA" id="ARBA00022840"/>
    </source>
</evidence>
<keyword evidence="6" id="KW-0464">Manganese</keyword>
<evidence type="ECO:0000259" key="10">
    <source>
        <dbReference type="PROSITE" id="PS50011"/>
    </source>
</evidence>
<dbReference type="PANTHER" id="PTHR45619">
    <property type="entry name" value="SERINE/THREONINE-PROTEIN PHOSPHATASE PP2A-RELATED"/>
    <property type="match status" value="1"/>
</dbReference>
<dbReference type="InterPro" id="IPR029052">
    <property type="entry name" value="Metallo-depent_PP-like"/>
</dbReference>
<dbReference type="InterPro" id="IPR006186">
    <property type="entry name" value="Ser/Thr-sp_prot-phosphatase"/>
</dbReference>
<feature type="binding site" evidence="8">
    <location>
        <position position="87"/>
    </location>
    <ligand>
        <name>ATP</name>
        <dbReference type="ChEBI" id="CHEBI:30616"/>
    </ligand>
</feature>
<dbReference type="Pfam" id="PF00149">
    <property type="entry name" value="Metallophos"/>
    <property type="match status" value="1"/>
</dbReference>
<keyword evidence="4" id="KW-0378">Hydrolase</keyword>
<dbReference type="SMART" id="SM00220">
    <property type="entry name" value="S_TKc"/>
    <property type="match status" value="1"/>
</dbReference>
<proteinExistence type="predicted"/>
<organism evidence="11 12">
    <name type="scientific">Mycena chlorophos</name>
    <name type="common">Agaric fungus</name>
    <name type="synonym">Agaricus chlorophos</name>
    <dbReference type="NCBI Taxonomy" id="658473"/>
    <lineage>
        <taxon>Eukaryota</taxon>
        <taxon>Fungi</taxon>
        <taxon>Dikarya</taxon>
        <taxon>Basidiomycota</taxon>
        <taxon>Agaricomycotina</taxon>
        <taxon>Agaricomycetes</taxon>
        <taxon>Agaricomycetidae</taxon>
        <taxon>Agaricales</taxon>
        <taxon>Marasmiineae</taxon>
        <taxon>Mycenaceae</taxon>
        <taxon>Mycena</taxon>
    </lineage>
</organism>
<protein>
    <recommendedName>
        <fullName evidence="1">protein-serine/threonine phosphatase</fullName>
        <ecNumber evidence="1">3.1.3.16</ecNumber>
    </recommendedName>
</protein>
<feature type="domain" description="Protein kinase" evidence="10">
    <location>
        <begin position="60"/>
        <end position="376"/>
    </location>
</feature>
<dbReference type="InterPro" id="IPR011009">
    <property type="entry name" value="Kinase-like_dom_sf"/>
</dbReference>
<sequence>MRFPAPAAPQQRSLRKALEAPNKDFHKRRSTCSRRGLWGSPRWLPDPRIPCQGTFDPKRIRPLSDLGAGTFGEVVKVECDGRAYAVKRMRRGNCPNSTAVCFAMFMTEAEVLVRMDGNEFFPKLYGAFYNETARYIVMDCGTRSFVDRIVTDRRSGLFYGRQLVAAVSSMHHRGIIHLDLKPDNLVLGPTNKLMVIDFGFSQVFRPTDAEDWPEWHAQLRSDDFTLWPERYNPDTLDYYAGTHYFMSPLVQSRRRYSYCADLWSVGMILHLWIVGLKPTLEFGYYVPPSDLSMAEFDFFHRIFSCEVGTRPPVICHFWTPTRYPLTYLRLISRPHTQPVCSSESRALLDACIRPTKMDRPTHDVPAPPRGRYEAALRARPRAADGGEQHSARIEPGDDLWGHTWAVLGSAGAAEARRDGARDELYLHGRLCGSRSLQPRNGIVAAGHESSVPRSCNPPPRQPRKPTNHPSLWLLADECQQKYGSATVWKACCNVFDFLNIAAIIDGETLCVHGGLSPDIRTLDQIRVLSRAQEIPHEGAFCDLMWSDPEEVDNWAVSPRGAGWLFGGSVTREFNHVNSLRLIARAHQLVNEGYKHMFDDQLVTVWSAPNYCYRCGNMAAILTITETGESQFTVYGAAEENERDKGMQTRRMNTVPYFV</sequence>
<evidence type="ECO:0000256" key="9">
    <source>
        <dbReference type="SAM" id="MobiDB-lite"/>
    </source>
</evidence>
<dbReference type="SUPFAM" id="SSF56112">
    <property type="entry name" value="Protein kinase-like (PK-like)"/>
    <property type="match status" value="1"/>
</dbReference>
<dbReference type="CDD" id="cd00180">
    <property type="entry name" value="PKc"/>
    <property type="match status" value="1"/>
</dbReference>
<comment type="catalytic activity">
    <reaction evidence="7">
        <text>O-phospho-L-threonyl-[protein] + H2O = L-threonyl-[protein] + phosphate</text>
        <dbReference type="Rhea" id="RHEA:47004"/>
        <dbReference type="Rhea" id="RHEA-COMP:11060"/>
        <dbReference type="Rhea" id="RHEA-COMP:11605"/>
        <dbReference type="ChEBI" id="CHEBI:15377"/>
        <dbReference type="ChEBI" id="CHEBI:30013"/>
        <dbReference type="ChEBI" id="CHEBI:43474"/>
        <dbReference type="ChEBI" id="CHEBI:61977"/>
        <dbReference type="EC" id="3.1.3.16"/>
    </reaction>
</comment>
<evidence type="ECO:0000313" key="11">
    <source>
        <dbReference type="EMBL" id="GAT58058.1"/>
    </source>
</evidence>
<dbReference type="InterPro" id="IPR004843">
    <property type="entry name" value="Calcineurin-like_PHP"/>
</dbReference>
<keyword evidence="2" id="KW-0479">Metal-binding</keyword>
<dbReference type="EC" id="3.1.3.16" evidence="1"/>